<organism evidence="2 3">
    <name type="scientific">Stylosanthes scabra</name>
    <dbReference type="NCBI Taxonomy" id="79078"/>
    <lineage>
        <taxon>Eukaryota</taxon>
        <taxon>Viridiplantae</taxon>
        <taxon>Streptophyta</taxon>
        <taxon>Embryophyta</taxon>
        <taxon>Tracheophyta</taxon>
        <taxon>Spermatophyta</taxon>
        <taxon>Magnoliopsida</taxon>
        <taxon>eudicotyledons</taxon>
        <taxon>Gunneridae</taxon>
        <taxon>Pentapetalae</taxon>
        <taxon>rosids</taxon>
        <taxon>fabids</taxon>
        <taxon>Fabales</taxon>
        <taxon>Fabaceae</taxon>
        <taxon>Papilionoideae</taxon>
        <taxon>50 kb inversion clade</taxon>
        <taxon>dalbergioids sensu lato</taxon>
        <taxon>Dalbergieae</taxon>
        <taxon>Pterocarpus clade</taxon>
        <taxon>Stylosanthes</taxon>
    </lineage>
</organism>
<evidence type="ECO:0000313" key="3">
    <source>
        <dbReference type="Proteomes" id="UP001341840"/>
    </source>
</evidence>
<keyword evidence="3" id="KW-1185">Reference proteome</keyword>
<proteinExistence type="predicted"/>
<sequence>MGRERTLIFFNVFLKFIKKTNKTFVSLSTPPSPTRPDDQPHAHTAHRPPQRRRPFLLLLPLTSSTPEVQSHPLTPLNIASPCIVRFVVVASPSHRRLLALSSSRVHRSGSLSHEADLSSSFCRSRSCQPPSRSRFLGFSQPTSPSRSAVLAAHVTSPSSLVNGAAELSPIYAGCCNLKVHHQLQIPLKCDLTFC</sequence>
<evidence type="ECO:0000256" key="1">
    <source>
        <dbReference type="SAM" id="MobiDB-lite"/>
    </source>
</evidence>
<evidence type="ECO:0000313" key="2">
    <source>
        <dbReference type="EMBL" id="MED6147062.1"/>
    </source>
</evidence>
<dbReference type="Proteomes" id="UP001341840">
    <property type="component" value="Unassembled WGS sequence"/>
</dbReference>
<comment type="caution">
    <text evidence="2">The sequence shown here is derived from an EMBL/GenBank/DDBJ whole genome shotgun (WGS) entry which is preliminary data.</text>
</comment>
<gene>
    <name evidence="2" type="ORF">PIB30_040536</name>
</gene>
<name>A0ABU6TEE1_9FABA</name>
<protein>
    <submittedName>
        <fullName evidence="2">Uncharacterized protein</fullName>
    </submittedName>
</protein>
<accession>A0ABU6TEE1</accession>
<reference evidence="2 3" key="1">
    <citation type="journal article" date="2023" name="Plants (Basel)">
        <title>Bridging the Gap: Combining Genomics and Transcriptomics Approaches to Understand Stylosanthes scabra, an Orphan Legume from the Brazilian Caatinga.</title>
        <authorList>
            <person name="Ferreira-Neto J.R.C."/>
            <person name="da Silva M.D."/>
            <person name="Binneck E."/>
            <person name="de Melo N.F."/>
            <person name="da Silva R.H."/>
            <person name="de Melo A.L.T.M."/>
            <person name="Pandolfi V."/>
            <person name="Bustamante F.O."/>
            <person name="Brasileiro-Vidal A.C."/>
            <person name="Benko-Iseppon A.M."/>
        </authorList>
    </citation>
    <scope>NUCLEOTIDE SEQUENCE [LARGE SCALE GENOMIC DNA]</scope>
    <source>
        <tissue evidence="2">Leaves</tissue>
    </source>
</reference>
<feature type="region of interest" description="Disordered" evidence="1">
    <location>
        <begin position="25"/>
        <end position="49"/>
    </location>
</feature>
<dbReference type="EMBL" id="JASCZI010090840">
    <property type="protein sequence ID" value="MED6147062.1"/>
    <property type="molecule type" value="Genomic_DNA"/>
</dbReference>